<dbReference type="SMART" id="SM00256">
    <property type="entry name" value="FBOX"/>
    <property type="match status" value="1"/>
</dbReference>
<dbReference type="InterPro" id="IPR001810">
    <property type="entry name" value="F-box_dom"/>
</dbReference>
<dbReference type="PROSITE" id="PS50181">
    <property type="entry name" value="FBOX"/>
    <property type="match status" value="1"/>
</dbReference>
<feature type="domain" description="F-box" evidence="1">
    <location>
        <begin position="22"/>
        <end position="68"/>
    </location>
</feature>
<name>A0AAV1RZM6_9ROSI</name>
<dbReference type="PANTHER" id="PTHR33110:SF71">
    <property type="entry name" value="F-BOX_KELCH-REPEAT PROTEIN"/>
    <property type="match status" value="1"/>
</dbReference>
<accession>A0AAV1RZM6</accession>
<dbReference type="PANTHER" id="PTHR33110">
    <property type="entry name" value="F-BOX/KELCH-REPEAT PROTEIN-RELATED"/>
    <property type="match status" value="1"/>
</dbReference>
<dbReference type="Proteomes" id="UP001314170">
    <property type="component" value="Unassembled WGS sequence"/>
</dbReference>
<organism evidence="2 3">
    <name type="scientific">Dovyalis caffra</name>
    <dbReference type="NCBI Taxonomy" id="77055"/>
    <lineage>
        <taxon>Eukaryota</taxon>
        <taxon>Viridiplantae</taxon>
        <taxon>Streptophyta</taxon>
        <taxon>Embryophyta</taxon>
        <taxon>Tracheophyta</taxon>
        <taxon>Spermatophyta</taxon>
        <taxon>Magnoliopsida</taxon>
        <taxon>eudicotyledons</taxon>
        <taxon>Gunneridae</taxon>
        <taxon>Pentapetalae</taxon>
        <taxon>rosids</taxon>
        <taxon>fabids</taxon>
        <taxon>Malpighiales</taxon>
        <taxon>Salicaceae</taxon>
        <taxon>Flacourtieae</taxon>
        <taxon>Dovyalis</taxon>
    </lineage>
</organism>
<dbReference type="InterPro" id="IPR005174">
    <property type="entry name" value="KIB1-4_b-propeller"/>
</dbReference>
<reference evidence="2 3" key="1">
    <citation type="submission" date="2024-01" db="EMBL/GenBank/DDBJ databases">
        <authorList>
            <person name="Waweru B."/>
        </authorList>
    </citation>
    <scope>NUCLEOTIDE SEQUENCE [LARGE SCALE GENOMIC DNA]</scope>
</reference>
<sequence length="287" mass="33225">MQTEGALPQTLSLVNRKKKKMEGAWANLPEDLLVTVFSRMAFLDQIRSRAVCKNWKQLTKDIKPVDKLPMHRKYVGAEVCDSKDGWVLFRKHRVDTTFFFAHSPFSNEIVELPNNLGRDFRKGKATFSSSPTSPDCVFFAAKHPHISICRRGDQVWTEINTSSIDRFYEARDLAFLNGNFYCLLRGGALISWKVARQRWHRYDTKKAPCFHTGKDCLIESDGQLLRLKYARNDDKYWCQLSRFDFSQENWVEEESLGDRAVFVNSRSFSFLIPAGGEASELRETFNL</sequence>
<gene>
    <name evidence="2" type="ORF">DCAF_LOCUS15880</name>
</gene>
<protein>
    <recommendedName>
        <fullName evidence="1">F-box domain-containing protein</fullName>
    </recommendedName>
</protein>
<evidence type="ECO:0000313" key="3">
    <source>
        <dbReference type="Proteomes" id="UP001314170"/>
    </source>
</evidence>
<dbReference type="Pfam" id="PF00646">
    <property type="entry name" value="F-box"/>
    <property type="match status" value="1"/>
</dbReference>
<proteinExistence type="predicted"/>
<dbReference type="EMBL" id="CAWUPB010001160">
    <property type="protein sequence ID" value="CAK7340794.1"/>
    <property type="molecule type" value="Genomic_DNA"/>
</dbReference>
<dbReference type="Gene3D" id="1.20.1280.50">
    <property type="match status" value="1"/>
</dbReference>
<dbReference type="SUPFAM" id="SSF81383">
    <property type="entry name" value="F-box domain"/>
    <property type="match status" value="1"/>
</dbReference>
<keyword evidence="3" id="KW-1185">Reference proteome</keyword>
<evidence type="ECO:0000259" key="1">
    <source>
        <dbReference type="PROSITE" id="PS50181"/>
    </source>
</evidence>
<dbReference type="AlphaFoldDB" id="A0AAV1RZM6"/>
<evidence type="ECO:0000313" key="2">
    <source>
        <dbReference type="EMBL" id="CAK7340794.1"/>
    </source>
</evidence>
<dbReference type="Pfam" id="PF03478">
    <property type="entry name" value="Beta-prop_KIB1-4"/>
    <property type="match status" value="1"/>
</dbReference>
<comment type="caution">
    <text evidence="2">The sequence shown here is derived from an EMBL/GenBank/DDBJ whole genome shotgun (WGS) entry which is preliminary data.</text>
</comment>
<dbReference type="InterPro" id="IPR036047">
    <property type="entry name" value="F-box-like_dom_sf"/>
</dbReference>